<accession>A0A919G8C9</accession>
<protein>
    <recommendedName>
        <fullName evidence="5">DUF4232 domain-containing protein</fullName>
    </recommendedName>
</protein>
<reference evidence="3" key="1">
    <citation type="journal article" date="2014" name="Int. J. Syst. Evol. Microbiol.">
        <title>Complete genome sequence of Corynebacterium casei LMG S-19264T (=DSM 44701T), isolated from a smear-ripened cheese.</title>
        <authorList>
            <consortium name="US DOE Joint Genome Institute (JGI-PGF)"/>
            <person name="Walter F."/>
            <person name="Albersmeier A."/>
            <person name="Kalinowski J."/>
            <person name="Ruckert C."/>
        </authorList>
    </citation>
    <scope>NUCLEOTIDE SEQUENCE</scope>
    <source>
        <strain evidence="3">JCM 4646</strain>
    </source>
</reference>
<feature type="region of interest" description="Disordered" evidence="1">
    <location>
        <begin position="1"/>
        <end position="76"/>
    </location>
</feature>
<dbReference type="GeneID" id="95356244"/>
<keyword evidence="2" id="KW-0812">Transmembrane</keyword>
<dbReference type="EMBL" id="BNBO01000044">
    <property type="protein sequence ID" value="GHH79925.1"/>
    <property type="molecule type" value="Genomic_DNA"/>
</dbReference>
<gene>
    <name evidence="3" type="ORF">GCM10018781_59050</name>
</gene>
<feature type="region of interest" description="Disordered" evidence="1">
    <location>
        <begin position="329"/>
        <end position="392"/>
    </location>
</feature>
<feature type="transmembrane region" description="Helical" evidence="2">
    <location>
        <begin position="122"/>
        <end position="142"/>
    </location>
</feature>
<reference evidence="3" key="2">
    <citation type="submission" date="2020-09" db="EMBL/GenBank/DDBJ databases">
        <authorList>
            <person name="Sun Q."/>
            <person name="Ohkuma M."/>
        </authorList>
    </citation>
    <scope>NUCLEOTIDE SEQUENCE</scope>
    <source>
        <strain evidence="3">JCM 4646</strain>
    </source>
</reference>
<keyword evidence="4" id="KW-1185">Reference proteome</keyword>
<dbReference type="Proteomes" id="UP000617734">
    <property type="component" value="Unassembled WGS sequence"/>
</dbReference>
<sequence>MTEDHRPAPRPAAPPGEPGGPGEYGGPEDVRGTGRPVGPGGPGGPGAVEAPGDLDGPGGPDGPGRPAADVADLAGPGGPLSAEELLVRDLMRRSVAGLHPDGTALARIRSGVPRRRAVRRGVWTGAVAVAVAAAVVLPALHYPEGLGLSGPAAVGTADATGTVPTPARTTGGAPAGRPSGPYSWGGAGGTTGGWPGSPSTTAAASAGGTAAGAVSAGPGAGAPSPPECERADLGQGTAQVGEPDAAGAVYGSFTLVNTSGRSCVLGGPGTLLVSAASGSDPALVKVLDHLAGDAATALPDPVGIAAAGPPVLAPKAAYRVQFGWVPGGSSCPRPGGPAAPGPQEPASPAPRVAADGPSAAPTAGLAAAASSSPSAGATSAPSPTASPTAGSSAPAASITLAYTPAPAGAVTVMAAVAGACSGTVYRTAPQPAPPAPSGPTTTG</sequence>
<feature type="compositionally biased region" description="Low complexity" evidence="1">
    <location>
        <begin position="196"/>
        <end position="217"/>
    </location>
</feature>
<dbReference type="AlphaFoldDB" id="A0A919G8C9"/>
<organism evidence="3 4">
    <name type="scientific">Kitasatospora indigofera</name>
    <dbReference type="NCBI Taxonomy" id="67307"/>
    <lineage>
        <taxon>Bacteria</taxon>
        <taxon>Bacillati</taxon>
        <taxon>Actinomycetota</taxon>
        <taxon>Actinomycetes</taxon>
        <taxon>Kitasatosporales</taxon>
        <taxon>Streptomycetaceae</taxon>
        <taxon>Kitasatospora</taxon>
    </lineage>
</organism>
<feature type="region of interest" description="Disordered" evidence="1">
    <location>
        <begin position="424"/>
        <end position="443"/>
    </location>
</feature>
<name>A0A919G8C9_9ACTN</name>
<evidence type="ECO:0000313" key="3">
    <source>
        <dbReference type="EMBL" id="GHH79925.1"/>
    </source>
</evidence>
<feature type="compositionally biased region" description="Gly residues" evidence="1">
    <location>
        <begin position="183"/>
        <end position="195"/>
    </location>
</feature>
<evidence type="ECO:0000256" key="1">
    <source>
        <dbReference type="SAM" id="MobiDB-lite"/>
    </source>
</evidence>
<keyword evidence="2" id="KW-0472">Membrane</keyword>
<evidence type="ECO:0000313" key="4">
    <source>
        <dbReference type="Proteomes" id="UP000617734"/>
    </source>
</evidence>
<proteinExistence type="predicted"/>
<keyword evidence="2" id="KW-1133">Transmembrane helix</keyword>
<evidence type="ECO:0000256" key="2">
    <source>
        <dbReference type="SAM" id="Phobius"/>
    </source>
</evidence>
<feature type="compositionally biased region" description="Pro residues" evidence="1">
    <location>
        <begin position="9"/>
        <end position="18"/>
    </location>
</feature>
<feature type="compositionally biased region" description="Pro residues" evidence="1">
    <location>
        <begin position="334"/>
        <end position="348"/>
    </location>
</feature>
<dbReference type="RefSeq" id="WP_190213967.1">
    <property type="nucleotide sequence ID" value="NZ_BNBO01000044.1"/>
</dbReference>
<feature type="region of interest" description="Disordered" evidence="1">
    <location>
        <begin position="159"/>
        <end position="232"/>
    </location>
</feature>
<feature type="compositionally biased region" description="Gly residues" evidence="1">
    <location>
        <begin position="35"/>
        <end position="46"/>
    </location>
</feature>
<feature type="compositionally biased region" description="Low complexity" evidence="1">
    <location>
        <begin position="349"/>
        <end position="392"/>
    </location>
</feature>
<comment type="caution">
    <text evidence="3">The sequence shown here is derived from an EMBL/GenBank/DDBJ whole genome shotgun (WGS) entry which is preliminary data.</text>
</comment>
<evidence type="ECO:0008006" key="5">
    <source>
        <dbReference type="Google" id="ProtNLM"/>
    </source>
</evidence>